<keyword evidence="1" id="KW-0812">Transmembrane</keyword>
<dbReference type="Proteomes" id="UP001230220">
    <property type="component" value="Unassembled WGS sequence"/>
</dbReference>
<evidence type="ECO:0000313" key="3">
    <source>
        <dbReference type="Proteomes" id="UP001230220"/>
    </source>
</evidence>
<evidence type="ECO:0000256" key="1">
    <source>
        <dbReference type="SAM" id="Phobius"/>
    </source>
</evidence>
<keyword evidence="1" id="KW-1133">Transmembrane helix</keyword>
<feature type="transmembrane region" description="Helical" evidence="1">
    <location>
        <begin position="21"/>
        <end position="43"/>
    </location>
</feature>
<keyword evidence="1" id="KW-0472">Membrane</keyword>
<name>A0ABU0E3I9_9FIRM</name>
<feature type="transmembrane region" description="Helical" evidence="1">
    <location>
        <begin position="49"/>
        <end position="68"/>
    </location>
</feature>
<dbReference type="InterPro" id="IPR011990">
    <property type="entry name" value="TPR-like_helical_dom_sf"/>
</dbReference>
<gene>
    <name evidence="2" type="ORF">J2S15_002056</name>
</gene>
<keyword evidence="3" id="KW-1185">Reference proteome</keyword>
<dbReference type="EMBL" id="JAUSUR010000003">
    <property type="protein sequence ID" value="MDQ0361309.1"/>
    <property type="molecule type" value="Genomic_DNA"/>
</dbReference>
<reference evidence="2 3" key="1">
    <citation type="submission" date="2023-07" db="EMBL/GenBank/DDBJ databases">
        <title>Genomic Encyclopedia of Type Strains, Phase IV (KMG-IV): sequencing the most valuable type-strain genomes for metagenomic binning, comparative biology and taxonomic classification.</title>
        <authorList>
            <person name="Goeker M."/>
        </authorList>
    </citation>
    <scope>NUCLEOTIDE SEQUENCE [LARGE SCALE GENOMIC DNA]</scope>
    <source>
        <strain evidence="2 3">DSM 16784</strain>
    </source>
</reference>
<accession>A0ABU0E3I9</accession>
<sequence>MKDEQIKQIINTYYKKSKRTTTIVGIVMFFIIFPPAILLPGFIPEDFSGRIVVIAICYIVVLVIGVVVENKIRTSLTNRAMFPVTSVLNDQCDSKSYLKLTTEGCQRREYARNAKNFMVTLCIGANRIENNLKKAKELFNDAEYQRYLRRDKITAALFNFRFAIDENNNDDVELYHSNLLTLMKGKQPQLAKKVELDYTIYKKDYEKALLLMDEFPNSTKYREVTHAYLKGKCLYELKRKDEAKVFFEEVVENGNTLPYVEESKKYLKRIG</sequence>
<proteinExistence type="predicted"/>
<organism evidence="2 3">
    <name type="scientific">Breznakia pachnodae</name>
    <dbReference type="NCBI Taxonomy" id="265178"/>
    <lineage>
        <taxon>Bacteria</taxon>
        <taxon>Bacillati</taxon>
        <taxon>Bacillota</taxon>
        <taxon>Erysipelotrichia</taxon>
        <taxon>Erysipelotrichales</taxon>
        <taxon>Erysipelotrichaceae</taxon>
        <taxon>Breznakia</taxon>
    </lineage>
</organism>
<dbReference type="Gene3D" id="1.25.40.10">
    <property type="entry name" value="Tetratricopeptide repeat domain"/>
    <property type="match status" value="1"/>
</dbReference>
<protein>
    <recommendedName>
        <fullName evidence="4">Tetratricopeptide repeat protein</fullName>
    </recommendedName>
</protein>
<evidence type="ECO:0008006" key="4">
    <source>
        <dbReference type="Google" id="ProtNLM"/>
    </source>
</evidence>
<evidence type="ECO:0000313" key="2">
    <source>
        <dbReference type="EMBL" id="MDQ0361309.1"/>
    </source>
</evidence>
<dbReference type="RefSeq" id="WP_307407922.1">
    <property type="nucleotide sequence ID" value="NZ_JAUSUR010000003.1"/>
</dbReference>
<comment type="caution">
    <text evidence="2">The sequence shown here is derived from an EMBL/GenBank/DDBJ whole genome shotgun (WGS) entry which is preliminary data.</text>
</comment>